<dbReference type="AlphaFoldDB" id="A0A564S3C0"/>
<evidence type="ECO:0008006" key="3">
    <source>
        <dbReference type="Google" id="ProtNLM"/>
    </source>
</evidence>
<sequence>MSDDLLTPVALASMLGMSVRTLANWRSTGKGPPYLKIGAEPPEGHQDRRKVRYQRQTAEKWALAHKYRRTVAR</sequence>
<dbReference type="EMBL" id="CABHML010000069">
    <property type="protein sequence ID" value="VUW84460.1"/>
    <property type="molecule type" value="Genomic_DNA"/>
</dbReference>
<name>A0A564S3C0_BIFLI</name>
<dbReference type="InterPro" id="IPR036388">
    <property type="entry name" value="WH-like_DNA-bd_sf"/>
</dbReference>
<dbReference type="RefSeq" id="WP_154050705.1">
    <property type="nucleotide sequence ID" value="NZ_CABHML010000069.1"/>
</dbReference>
<dbReference type="SUPFAM" id="SSF46955">
    <property type="entry name" value="Putative DNA-binding domain"/>
    <property type="match status" value="1"/>
</dbReference>
<organism evidence="1 2">
    <name type="scientific">Bifidobacterium longum subsp. infantis</name>
    <dbReference type="NCBI Taxonomy" id="1682"/>
    <lineage>
        <taxon>Bacteria</taxon>
        <taxon>Bacillati</taxon>
        <taxon>Actinomycetota</taxon>
        <taxon>Actinomycetes</taxon>
        <taxon>Bifidobacteriales</taxon>
        <taxon>Bifidobacteriaceae</taxon>
        <taxon>Bifidobacterium</taxon>
    </lineage>
</organism>
<evidence type="ECO:0000313" key="1">
    <source>
        <dbReference type="EMBL" id="VUW84460.1"/>
    </source>
</evidence>
<protein>
    <recommendedName>
        <fullName evidence="3">Helix-turn-helix domain-containing protein</fullName>
    </recommendedName>
</protein>
<dbReference type="InterPro" id="IPR009061">
    <property type="entry name" value="DNA-bd_dom_put_sf"/>
</dbReference>
<evidence type="ECO:0000313" key="2">
    <source>
        <dbReference type="Proteomes" id="UP000319252"/>
    </source>
</evidence>
<reference evidence="1 2" key="1">
    <citation type="submission" date="2019-07" db="EMBL/GenBank/DDBJ databases">
        <authorList>
            <person name="Chang H.-W."/>
            <person name="Raman A."/>
            <person name="Venkatesh S."/>
            <person name="Gehrig J."/>
        </authorList>
    </citation>
    <scope>NUCLEOTIDE SEQUENCE [LARGE SCALE GENOMIC DNA]</scope>
    <source>
        <strain evidence="1">B.longum_ssp_infantis_4</strain>
    </source>
</reference>
<accession>A0A564S3C0</accession>
<dbReference type="Proteomes" id="UP000319252">
    <property type="component" value="Unassembled WGS sequence"/>
</dbReference>
<gene>
    <name evidence="1" type="ORF">BLONGUMMC1_01730</name>
</gene>
<proteinExistence type="predicted"/>
<dbReference type="Gene3D" id="1.10.10.10">
    <property type="entry name" value="Winged helix-like DNA-binding domain superfamily/Winged helix DNA-binding domain"/>
    <property type="match status" value="1"/>
</dbReference>